<dbReference type="AlphaFoldDB" id="A0A7E4VSA5"/>
<dbReference type="WBParaSite" id="Pan_g23997.t1">
    <property type="protein sequence ID" value="Pan_g23997.t1"/>
    <property type="gene ID" value="Pan_g23997"/>
</dbReference>
<feature type="region of interest" description="Disordered" evidence="1">
    <location>
        <begin position="376"/>
        <end position="511"/>
    </location>
</feature>
<feature type="compositionally biased region" description="Polar residues" evidence="1">
    <location>
        <begin position="340"/>
        <end position="352"/>
    </location>
</feature>
<evidence type="ECO:0000313" key="2">
    <source>
        <dbReference type="Proteomes" id="UP000492821"/>
    </source>
</evidence>
<protein>
    <submittedName>
        <fullName evidence="3">Protein kinase domain-containing protein</fullName>
    </submittedName>
</protein>
<evidence type="ECO:0000256" key="1">
    <source>
        <dbReference type="SAM" id="MobiDB-lite"/>
    </source>
</evidence>
<proteinExistence type="predicted"/>
<accession>A0A7E4VSA5</accession>
<reference evidence="2" key="1">
    <citation type="journal article" date="2013" name="Genetics">
        <title>The draft genome and transcriptome of Panagrellus redivivus are shaped by the harsh demands of a free-living lifestyle.</title>
        <authorList>
            <person name="Srinivasan J."/>
            <person name="Dillman A.R."/>
            <person name="Macchietto M.G."/>
            <person name="Heikkinen L."/>
            <person name="Lakso M."/>
            <person name="Fracchia K.M."/>
            <person name="Antoshechkin I."/>
            <person name="Mortazavi A."/>
            <person name="Wong G."/>
            <person name="Sternberg P.W."/>
        </authorList>
    </citation>
    <scope>NUCLEOTIDE SEQUENCE [LARGE SCALE GENOMIC DNA]</scope>
    <source>
        <strain evidence="2">MT8872</strain>
    </source>
</reference>
<feature type="compositionally biased region" description="Low complexity" evidence="1">
    <location>
        <begin position="395"/>
        <end position="424"/>
    </location>
</feature>
<keyword evidence="2" id="KW-1185">Reference proteome</keyword>
<reference evidence="3" key="2">
    <citation type="submission" date="2020-10" db="UniProtKB">
        <authorList>
            <consortium name="WormBaseParasite"/>
        </authorList>
    </citation>
    <scope>IDENTIFICATION</scope>
</reference>
<evidence type="ECO:0000313" key="3">
    <source>
        <dbReference type="WBParaSite" id="Pan_g23997.t1"/>
    </source>
</evidence>
<feature type="compositionally biased region" description="Acidic residues" evidence="1">
    <location>
        <begin position="207"/>
        <end position="219"/>
    </location>
</feature>
<sequence>MASRSQYLAGTNAFLSDAGHCLVFRFFAFSSNFTWTARTSGVLLIAGFGSYCAYRIANRILGNGFVYTLFDAAHCDLLARADVRLLHPEPPCSMRSAISVDNFEELPERTDRKPSRARSLTRLDDNGRKYIQVIEHPSLSRALASPTQKAGLAALPPIRNSNSRDRSRSRASECFDDASSVADSSVSEASRIRSGRRRPHFLRADQEPEGFDVDDDDDAMSIAPTETSEIRLMWDGDACWDDEFGDGMGVSNGCRQRAMSLTPSDISELSAFKTLQDMFNAPSTSTAPMPPPSESVFGDASDLAQLIHEKCTSNPNYMYHSVIVASSDADGTSDVVSVCSGRSNRSGQSSYSIFREKHKAASRRSQGLWELTASREREKSRLTRPSASQMCFLEPVSTGGSSSNTSPNIMTDSGISKSSFNTSSSRRDRGRSGSSSYTGPMMDSAIDTGFQSSDDESIAASASTSVKPGNTGIVRRSIHLAGIKESPSPAHSRRPRSSIAPSERSLEWFDD</sequence>
<feature type="compositionally biased region" description="Low complexity" evidence="1">
    <location>
        <begin position="177"/>
        <end position="189"/>
    </location>
</feature>
<dbReference type="Proteomes" id="UP000492821">
    <property type="component" value="Unassembled WGS sequence"/>
</dbReference>
<feature type="compositionally biased region" description="Basic and acidic residues" evidence="1">
    <location>
        <begin position="162"/>
        <end position="173"/>
    </location>
</feature>
<feature type="region of interest" description="Disordered" evidence="1">
    <location>
        <begin position="145"/>
        <end position="219"/>
    </location>
</feature>
<feature type="region of interest" description="Disordered" evidence="1">
    <location>
        <begin position="339"/>
        <end position="358"/>
    </location>
</feature>
<organism evidence="2 3">
    <name type="scientific">Panagrellus redivivus</name>
    <name type="common">Microworm</name>
    <dbReference type="NCBI Taxonomy" id="6233"/>
    <lineage>
        <taxon>Eukaryota</taxon>
        <taxon>Metazoa</taxon>
        <taxon>Ecdysozoa</taxon>
        <taxon>Nematoda</taxon>
        <taxon>Chromadorea</taxon>
        <taxon>Rhabditida</taxon>
        <taxon>Tylenchina</taxon>
        <taxon>Panagrolaimomorpha</taxon>
        <taxon>Panagrolaimoidea</taxon>
        <taxon>Panagrolaimidae</taxon>
        <taxon>Panagrellus</taxon>
    </lineage>
</organism>
<name>A0A7E4VSA5_PANRE</name>